<organism evidence="2 3">
    <name type="scientific">Microbacterium album</name>
    <dbReference type="NCBI Taxonomy" id="2053191"/>
    <lineage>
        <taxon>Bacteria</taxon>
        <taxon>Bacillati</taxon>
        <taxon>Actinomycetota</taxon>
        <taxon>Actinomycetes</taxon>
        <taxon>Micrococcales</taxon>
        <taxon>Microbacteriaceae</taxon>
        <taxon>Microbacterium</taxon>
    </lineage>
</organism>
<accession>A0A917MNK7</accession>
<gene>
    <name evidence="2" type="ORF">GCM10010921_14680</name>
</gene>
<reference evidence="2" key="2">
    <citation type="submission" date="2020-09" db="EMBL/GenBank/DDBJ databases">
        <authorList>
            <person name="Sun Q."/>
            <person name="Zhou Y."/>
        </authorList>
    </citation>
    <scope>NUCLEOTIDE SEQUENCE</scope>
    <source>
        <strain evidence="2">CGMCC 1.15794</strain>
    </source>
</reference>
<name>A0A917MNK7_9MICO</name>
<dbReference type="AlphaFoldDB" id="A0A917MNK7"/>
<comment type="caution">
    <text evidence="2">The sequence shown here is derived from an EMBL/GenBank/DDBJ whole genome shotgun (WGS) entry which is preliminary data.</text>
</comment>
<evidence type="ECO:0000256" key="1">
    <source>
        <dbReference type="SAM" id="MobiDB-lite"/>
    </source>
</evidence>
<evidence type="ECO:0000313" key="3">
    <source>
        <dbReference type="Proteomes" id="UP000657592"/>
    </source>
</evidence>
<reference evidence="2" key="1">
    <citation type="journal article" date="2014" name="Int. J. Syst. Evol. Microbiol.">
        <title>Complete genome sequence of Corynebacterium casei LMG S-19264T (=DSM 44701T), isolated from a smear-ripened cheese.</title>
        <authorList>
            <consortium name="US DOE Joint Genome Institute (JGI-PGF)"/>
            <person name="Walter F."/>
            <person name="Albersmeier A."/>
            <person name="Kalinowski J."/>
            <person name="Ruckert C."/>
        </authorList>
    </citation>
    <scope>NUCLEOTIDE SEQUENCE</scope>
    <source>
        <strain evidence="2">CGMCC 1.15794</strain>
    </source>
</reference>
<feature type="region of interest" description="Disordered" evidence="1">
    <location>
        <begin position="43"/>
        <end position="69"/>
    </location>
</feature>
<protein>
    <submittedName>
        <fullName evidence="2">Uncharacterized protein</fullName>
    </submittedName>
</protein>
<dbReference type="Proteomes" id="UP000657592">
    <property type="component" value="Unassembled WGS sequence"/>
</dbReference>
<keyword evidence="3" id="KW-1185">Reference proteome</keyword>
<dbReference type="RefSeq" id="WP_188755606.1">
    <property type="nucleotide sequence ID" value="NZ_BMJY01000004.1"/>
</dbReference>
<dbReference type="EMBL" id="BMJY01000004">
    <property type="protein sequence ID" value="GGH41857.1"/>
    <property type="molecule type" value="Genomic_DNA"/>
</dbReference>
<proteinExistence type="predicted"/>
<sequence length="69" mass="7769">MTAELPSIHEWWPRLSISTKHALREHPGDALPSEAREEIAEITGRDVPEGATLSEEDRDFISTQSEQVD</sequence>
<evidence type="ECO:0000313" key="2">
    <source>
        <dbReference type="EMBL" id="GGH41857.1"/>
    </source>
</evidence>